<dbReference type="AlphaFoldDB" id="A0A0L6VUF6"/>
<dbReference type="VEuPathDB" id="FungiDB:VP01_1095g2"/>
<keyword evidence="3" id="KW-1185">Reference proteome</keyword>
<organism evidence="2 3">
    <name type="scientific">Puccinia sorghi</name>
    <dbReference type="NCBI Taxonomy" id="27349"/>
    <lineage>
        <taxon>Eukaryota</taxon>
        <taxon>Fungi</taxon>
        <taxon>Dikarya</taxon>
        <taxon>Basidiomycota</taxon>
        <taxon>Pucciniomycotina</taxon>
        <taxon>Pucciniomycetes</taxon>
        <taxon>Pucciniales</taxon>
        <taxon>Pucciniaceae</taxon>
        <taxon>Puccinia</taxon>
    </lineage>
</organism>
<dbReference type="Proteomes" id="UP000037035">
    <property type="component" value="Unassembled WGS sequence"/>
</dbReference>
<proteinExistence type="predicted"/>
<sequence>MLRLLASSINIKYMEMRHHKHEGVIILLDQLRKKSRKKKQFHEIRGLKWHTSYYTSNPHSSCIWWRVNPNLKCERCQKSISNSSKLGLSSLHSARIPWLKSLASTEYTSCQMPLISEKIDFQSKTSKLPRITKRSSHQMGIQVGFSGSHDWGRISFFEKKDTYRVLLINCRSSSLYILMTVLKMCLKALHAVAFPRCIHHSSWLHICKQVVRHSGSCSLEGLGATVTEGLALISKVVQAYRRRDPPWRPHNAGVGCAFKKHRCGWVAGRVIHDLTRLHLKTHRRKTTSRPTAGGEPAGGSGSGNGAGTGADGWQHRRRIWCCYPPAVPPSPSPLVALPPIPALVGHGSRTSTRDPLLRRRTPRRREDARVGAVGVVSLISDLCGTTVVMVVRRVITCFMTSLAVSSSRISAHQLNTFITTSIYTFQSIRLQLSSPTTAQYVIDSSRHRFHLRVSFKPCARTNHECPRQSSSGIFMRKVSSHATVHGQVFDGQSAHCFP</sequence>
<feature type="region of interest" description="Disordered" evidence="1">
    <location>
        <begin position="281"/>
        <end position="311"/>
    </location>
</feature>
<gene>
    <name evidence="2" type="ORF">VP01_1095g2</name>
</gene>
<reference evidence="2 3" key="1">
    <citation type="submission" date="2015-08" db="EMBL/GenBank/DDBJ databases">
        <title>Next Generation Sequencing and Analysis of the Genome of Puccinia sorghi L Schw, the Causal Agent of Maize Common Rust.</title>
        <authorList>
            <person name="Rochi L."/>
            <person name="Burguener G."/>
            <person name="Darino M."/>
            <person name="Turjanski A."/>
            <person name="Kreff E."/>
            <person name="Dieguez M.J."/>
            <person name="Sacco F."/>
        </authorList>
    </citation>
    <scope>NUCLEOTIDE SEQUENCE [LARGE SCALE GENOMIC DNA]</scope>
    <source>
        <strain evidence="2 3">RO10H11247</strain>
    </source>
</reference>
<evidence type="ECO:0000313" key="3">
    <source>
        <dbReference type="Proteomes" id="UP000037035"/>
    </source>
</evidence>
<comment type="caution">
    <text evidence="2">The sequence shown here is derived from an EMBL/GenBank/DDBJ whole genome shotgun (WGS) entry which is preliminary data.</text>
</comment>
<evidence type="ECO:0000256" key="1">
    <source>
        <dbReference type="SAM" id="MobiDB-lite"/>
    </source>
</evidence>
<feature type="compositionally biased region" description="Gly residues" evidence="1">
    <location>
        <begin position="295"/>
        <end position="310"/>
    </location>
</feature>
<protein>
    <submittedName>
        <fullName evidence="2">Uncharacterized protein</fullName>
    </submittedName>
</protein>
<evidence type="ECO:0000313" key="2">
    <source>
        <dbReference type="EMBL" id="KNZ63835.1"/>
    </source>
</evidence>
<accession>A0A0L6VUF6</accession>
<dbReference type="EMBL" id="LAVV01001065">
    <property type="protein sequence ID" value="KNZ63835.1"/>
    <property type="molecule type" value="Genomic_DNA"/>
</dbReference>
<name>A0A0L6VUF6_9BASI</name>